<dbReference type="Proteomes" id="UP000029736">
    <property type="component" value="Unassembled WGS sequence"/>
</dbReference>
<dbReference type="Pfam" id="PF18348">
    <property type="entry name" value="SH3_16"/>
    <property type="match status" value="1"/>
</dbReference>
<name>A0A098SB81_9BACT</name>
<keyword evidence="5" id="KW-0732">Signal</keyword>
<dbReference type="InterPro" id="IPR041382">
    <property type="entry name" value="SH3_16"/>
</dbReference>
<dbReference type="SUPFAM" id="SSF54001">
    <property type="entry name" value="Cysteine proteinases"/>
    <property type="match status" value="1"/>
</dbReference>
<dbReference type="Gene3D" id="2.30.30.40">
    <property type="entry name" value="SH3 Domains"/>
    <property type="match status" value="2"/>
</dbReference>
<feature type="chain" id="PRO_5001940099" evidence="5">
    <location>
        <begin position="24"/>
        <end position="396"/>
    </location>
</feature>
<dbReference type="InterPro" id="IPR000064">
    <property type="entry name" value="NLP_P60_dom"/>
</dbReference>
<dbReference type="GO" id="GO:0006508">
    <property type="term" value="P:proteolysis"/>
    <property type="evidence" value="ECO:0007669"/>
    <property type="project" value="UniProtKB-KW"/>
</dbReference>
<keyword evidence="9" id="KW-1185">Reference proteome</keyword>
<feature type="domain" description="SH3b" evidence="6">
    <location>
        <begin position="102"/>
        <end position="165"/>
    </location>
</feature>
<dbReference type="PROSITE" id="PS51935">
    <property type="entry name" value="NLPC_P60"/>
    <property type="match status" value="1"/>
</dbReference>
<comment type="caution">
    <text evidence="8">The sequence shown here is derived from an EMBL/GenBank/DDBJ whole genome shotgun (WGS) entry which is preliminary data.</text>
</comment>
<organism evidence="8 9">
    <name type="scientific">Phaeodactylibacter xiamenensis</name>
    <dbReference type="NCBI Taxonomy" id="1524460"/>
    <lineage>
        <taxon>Bacteria</taxon>
        <taxon>Pseudomonadati</taxon>
        <taxon>Bacteroidota</taxon>
        <taxon>Saprospiria</taxon>
        <taxon>Saprospirales</taxon>
        <taxon>Haliscomenobacteraceae</taxon>
        <taxon>Phaeodactylibacter</taxon>
    </lineage>
</organism>
<reference evidence="8 9" key="1">
    <citation type="journal article" date="2014" name="Int. J. Syst. Evol. Microbiol.">
        <title>Phaeodactylibacter xiamenensis gen. nov., sp. nov., a member of the family Saprospiraceae isolated from the marine alga Phaeodactylum tricornutum.</title>
        <authorList>
            <person name="Chen Z.Jr."/>
            <person name="Lei X."/>
            <person name="Lai Q."/>
            <person name="Li Y."/>
            <person name="Zhang B."/>
            <person name="Zhang J."/>
            <person name="Zhang H."/>
            <person name="Yang L."/>
            <person name="Zheng W."/>
            <person name="Tian Y."/>
            <person name="Yu Z."/>
            <person name="Xu H.Jr."/>
            <person name="Zheng T."/>
        </authorList>
    </citation>
    <scope>NUCLEOTIDE SEQUENCE [LARGE SCALE GENOMIC DNA]</scope>
    <source>
        <strain evidence="8 9">KD52</strain>
    </source>
</reference>
<dbReference type="PANTHER" id="PTHR47053">
    <property type="entry name" value="MUREIN DD-ENDOPEPTIDASE MEPH-RELATED"/>
    <property type="match status" value="1"/>
</dbReference>
<comment type="similarity">
    <text evidence="1">Belongs to the peptidase C40 family.</text>
</comment>
<keyword evidence="4" id="KW-0788">Thiol protease</keyword>
<evidence type="ECO:0000259" key="7">
    <source>
        <dbReference type="PROSITE" id="PS51935"/>
    </source>
</evidence>
<dbReference type="InterPro" id="IPR003646">
    <property type="entry name" value="SH3-like_bac-type"/>
</dbReference>
<dbReference type="Pfam" id="PF00877">
    <property type="entry name" value="NLPC_P60"/>
    <property type="match status" value="1"/>
</dbReference>
<gene>
    <name evidence="8" type="ORF">IX84_06245</name>
</gene>
<dbReference type="STRING" id="1524460.IX84_06245"/>
<sequence length="396" mass="43214">MRNLLFALAFLLPAAGCNSGGQAEAPQPPTELSNLIDQLKAAHAPDKRVALFDIRAEQQDGQWLLTGETNLPNAKKALESEAEALGYATTVQQLPDEALEGLHYGIVNLSACNIRSKPGHSSELSTQSTLGTLLNVLKKEDGWYLVQTPDGYLGWLDSGGFELTDKAGAEAWVNSERVIYLPDFGFSYSSPGGEGIVSDLVAGNILRKLGQEGGFTKVQYPDGREAYIMADEAMDYQTWLDSRSPTAENILRTASRFMGRPYLWGGTSGKGVDCSGFTKTVFYLNGLMLPRDASQQVHTGVEVETDTTFSNLLPGDLLFFGRKATAEKPEKITHVAIYQGDGAIIHASGQVREESLRRGDSTFTEYRLNSFVRAKRMLVDQPTEYGILPLAEVPGY</sequence>
<evidence type="ECO:0000259" key="6">
    <source>
        <dbReference type="PROSITE" id="PS51781"/>
    </source>
</evidence>
<protein>
    <submittedName>
        <fullName evidence="8">Uncharacterized protein</fullName>
    </submittedName>
</protein>
<dbReference type="InterPro" id="IPR051202">
    <property type="entry name" value="Peptidase_C40"/>
</dbReference>
<feature type="domain" description="NlpC/P60" evidence="7">
    <location>
        <begin position="244"/>
        <end position="378"/>
    </location>
</feature>
<keyword evidence="2" id="KW-0645">Protease</keyword>
<proteinExistence type="inferred from homology"/>
<dbReference type="RefSeq" id="WP_052515798.1">
    <property type="nucleotide sequence ID" value="NZ_JBKAGJ010000001.1"/>
</dbReference>
<evidence type="ECO:0000313" key="8">
    <source>
        <dbReference type="EMBL" id="KGE88903.1"/>
    </source>
</evidence>
<dbReference type="InterPro" id="IPR038765">
    <property type="entry name" value="Papain-like_cys_pep_sf"/>
</dbReference>
<feature type="signal peptide" evidence="5">
    <location>
        <begin position="1"/>
        <end position="23"/>
    </location>
</feature>
<accession>A0A098SB81</accession>
<dbReference type="AlphaFoldDB" id="A0A098SB81"/>
<evidence type="ECO:0000256" key="1">
    <source>
        <dbReference type="ARBA" id="ARBA00007074"/>
    </source>
</evidence>
<evidence type="ECO:0000256" key="3">
    <source>
        <dbReference type="ARBA" id="ARBA00022801"/>
    </source>
</evidence>
<evidence type="ECO:0000256" key="4">
    <source>
        <dbReference type="ARBA" id="ARBA00022807"/>
    </source>
</evidence>
<evidence type="ECO:0000313" key="9">
    <source>
        <dbReference type="Proteomes" id="UP000029736"/>
    </source>
</evidence>
<dbReference type="PROSITE" id="PS51781">
    <property type="entry name" value="SH3B"/>
    <property type="match status" value="1"/>
</dbReference>
<dbReference type="GO" id="GO:0008234">
    <property type="term" value="F:cysteine-type peptidase activity"/>
    <property type="evidence" value="ECO:0007669"/>
    <property type="project" value="UniProtKB-KW"/>
</dbReference>
<evidence type="ECO:0000256" key="5">
    <source>
        <dbReference type="SAM" id="SignalP"/>
    </source>
</evidence>
<keyword evidence="3" id="KW-0378">Hydrolase</keyword>
<dbReference type="PANTHER" id="PTHR47053:SF1">
    <property type="entry name" value="MUREIN DD-ENDOPEPTIDASE MEPH-RELATED"/>
    <property type="match status" value="1"/>
</dbReference>
<evidence type="ECO:0000256" key="2">
    <source>
        <dbReference type="ARBA" id="ARBA00022670"/>
    </source>
</evidence>
<dbReference type="OrthoDB" id="9813368at2"/>
<dbReference type="Gene3D" id="3.90.1720.10">
    <property type="entry name" value="endopeptidase domain like (from Nostoc punctiforme)"/>
    <property type="match status" value="1"/>
</dbReference>
<dbReference type="EMBL" id="JPOS01000014">
    <property type="protein sequence ID" value="KGE88903.1"/>
    <property type="molecule type" value="Genomic_DNA"/>
</dbReference>